<dbReference type="EMBL" id="SNYJ01000003">
    <property type="protein sequence ID" value="TDQ41503.1"/>
    <property type="molecule type" value="Genomic_DNA"/>
</dbReference>
<dbReference type="GO" id="GO:0005524">
    <property type="term" value="F:ATP binding"/>
    <property type="evidence" value="ECO:0007669"/>
    <property type="project" value="UniProtKB-UniRule"/>
</dbReference>
<feature type="binding site" evidence="2">
    <location>
        <begin position="121"/>
        <end position="123"/>
    </location>
    <ligand>
        <name>biotin</name>
        <dbReference type="ChEBI" id="CHEBI:57586"/>
    </ligand>
</feature>
<protein>
    <recommendedName>
        <fullName evidence="2">Bifunctional ligase/repressor BirA</fullName>
    </recommendedName>
    <alternativeName>
        <fullName evidence="2">Biotin--[acetyl-CoA-carboxylase] ligase</fullName>
        <ecNumber evidence="2">6.3.4.15</ecNumber>
    </alternativeName>
    <alternativeName>
        <fullName evidence="2">Biotin--protein ligase</fullName>
    </alternativeName>
    <alternativeName>
        <fullName evidence="2">Biotin-[acetyl-CoA carboxylase] synthetase</fullName>
    </alternativeName>
</protein>
<dbReference type="AlphaFoldDB" id="A0A4R6U957"/>
<dbReference type="GO" id="GO:0009249">
    <property type="term" value="P:protein lipoylation"/>
    <property type="evidence" value="ECO:0007669"/>
    <property type="project" value="UniProtKB-ARBA"/>
</dbReference>
<organism evidence="4 5">
    <name type="scientific">Aureibacillus halotolerans</name>
    <dbReference type="NCBI Taxonomy" id="1508390"/>
    <lineage>
        <taxon>Bacteria</taxon>
        <taxon>Bacillati</taxon>
        <taxon>Bacillota</taxon>
        <taxon>Bacilli</taxon>
        <taxon>Bacillales</taxon>
        <taxon>Bacillaceae</taxon>
        <taxon>Aureibacillus</taxon>
    </lineage>
</organism>
<dbReference type="Proteomes" id="UP000295632">
    <property type="component" value="Unassembled WGS sequence"/>
</dbReference>
<keyword evidence="2" id="KW-0238">DNA-binding</keyword>
<dbReference type="OrthoDB" id="9807064at2"/>
<dbReference type="InterPro" id="IPR036390">
    <property type="entry name" value="WH_DNA-bd_sf"/>
</dbReference>
<dbReference type="InterPro" id="IPR036388">
    <property type="entry name" value="WH-like_DNA-bd_sf"/>
</dbReference>
<keyword evidence="2" id="KW-0092">Biotin</keyword>
<comment type="function">
    <text evidence="2">Acts both as a biotin--[acetyl-CoA-carboxylase] ligase and a repressor.</text>
</comment>
<dbReference type="NCBIfam" id="TIGR00121">
    <property type="entry name" value="birA_ligase"/>
    <property type="match status" value="1"/>
</dbReference>
<reference evidence="4 5" key="1">
    <citation type="submission" date="2019-03" db="EMBL/GenBank/DDBJ databases">
        <title>Genomic Encyclopedia of Type Strains, Phase IV (KMG-IV): sequencing the most valuable type-strain genomes for metagenomic binning, comparative biology and taxonomic classification.</title>
        <authorList>
            <person name="Goeker M."/>
        </authorList>
    </citation>
    <scope>NUCLEOTIDE SEQUENCE [LARGE SCALE GENOMIC DNA]</scope>
    <source>
        <strain evidence="4 5">DSM 28697</strain>
    </source>
</reference>
<dbReference type="InterPro" id="IPR045864">
    <property type="entry name" value="aa-tRNA-synth_II/BPL/LPL"/>
</dbReference>
<dbReference type="Gene3D" id="1.10.10.10">
    <property type="entry name" value="Winged helix-like DNA-binding domain superfamily/Winged helix DNA-binding domain"/>
    <property type="match status" value="1"/>
</dbReference>
<dbReference type="CDD" id="cd16442">
    <property type="entry name" value="BPL"/>
    <property type="match status" value="1"/>
</dbReference>
<dbReference type="SUPFAM" id="SSF55681">
    <property type="entry name" value="Class II aaRS and biotin synthetases"/>
    <property type="match status" value="1"/>
</dbReference>
<dbReference type="GO" id="GO:0003677">
    <property type="term" value="F:DNA binding"/>
    <property type="evidence" value="ECO:0007669"/>
    <property type="project" value="UniProtKB-UniRule"/>
</dbReference>
<dbReference type="PROSITE" id="PS51733">
    <property type="entry name" value="BPL_LPL_CATALYTIC"/>
    <property type="match status" value="1"/>
</dbReference>
<feature type="binding site" evidence="2">
    <location>
        <position position="117"/>
    </location>
    <ligand>
        <name>biotin</name>
        <dbReference type="ChEBI" id="CHEBI:57586"/>
    </ligand>
</feature>
<feature type="domain" description="BPL/LPL catalytic" evidence="3">
    <location>
        <begin position="73"/>
        <end position="261"/>
    </location>
</feature>
<dbReference type="PANTHER" id="PTHR12835:SF5">
    <property type="entry name" value="BIOTIN--PROTEIN LIGASE"/>
    <property type="match status" value="1"/>
</dbReference>
<dbReference type="Pfam" id="PF08279">
    <property type="entry name" value="HTH_11"/>
    <property type="match status" value="1"/>
</dbReference>
<dbReference type="Pfam" id="PF03099">
    <property type="entry name" value="BPL_LplA_LipB"/>
    <property type="match status" value="1"/>
</dbReference>
<dbReference type="InterPro" id="IPR004408">
    <property type="entry name" value="Biotin_CoA_COase_ligase"/>
</dbReference>
<comment type="caution">
    <text evidence="2">Lacks conserved residue(s) required for the propagation of feature annotation.</text>
</comment>
<gene>
    <name evidence="2" type="primary">birA</name>
    <name evidence="4" type="ORF">EV213_10381</name>
</gene>
<evidence type="ECO:0000256" key="2">
    <source>
        <dbReference type="HAMAP-Rule" id="MF_00978"/>
    </source>
</evidence>
<evidence type="ECO:0000313" key="5">
    <source>
        <dbReference type="Proteomes" id="UP000295632"/>
    </source>
</evidence>
<evidence type="ECO:0000259" key="3">
    <source>
        <dbReference type="PROSITE" id="PS51733"/>
    </source>
</evidence>
<dbReference type="InterPro" id="IPR030855">
    <property type="entry name" value="Bifunct_BirA"/>
</dbReference>
<keyword evidence="2" id="KW-0067">ATP-binding</keyword>
<keyword evidence="5" id="KW-1185">Reference proteome</keyword>
<dbReference type="GO" id="GO:0004077">
    <property type="term" value="F:biotin--[biotin carboxyl-carrier protein] ligase activity"/>
    <property type="evidence" value="ECO:0007669"/>
    <property type="project" value="UniProtKB-UniRule"/>
</dbReference>
<dbReference type="GO" id="GO:0005737">
    <property type="term" value="C:cytoplasm"/>
    <property type="evidence" value="ECO:0007669"/>
    <property type="project" value="TreeGrafter"/>
</dbReference>
<dbReference type="GO" id="GO:0016740">
    <property type="term" value="F:transferase activity"/>
    <property type="evidence" value="ECO:0007669"/>
    <property type="project" value="UniProtKB-ARBA"/>
</dbReference>
<proteinExistence type="inferred from homology"/>
<evidence type="ECO:0000256" key="1">
    <source>
        <dbReference type="ARBA" id="ARBA00022598"/>
    </source>
</evidence>
<feature type="binding site" evidence="2">
    <location>
        <position position="188"/>
    </location>
    <ligand>
        <name>biotin</name>
        <dbReference type="ChEBI" id="CHEBI:57586"/>
    </ligand>
</feature>
<dbReference type="PANTHER" id="PTHR12835">
    <property type="entry name" value="BIOTIN PROTEIN LIGASE"/>
    <property type="match status" value="1"/>
</dbReference>
<dbReference type="EC" id="6.3.4.15" evidence="2"/>
<dbReference type="InterPro" id="IPR013196">
    <property type="entry name" value="HTH_11"/>
</dbReference>
<dbReference type="SUPFAM" id="SSF46785">
    <property type="entry name" value="Winged helix' DNA-binding domain"/>
    <property type="match status" value="1"/>
</dbReference>
<accession>A0A4R6U957</accession>
<comment type="caution">
    <text evidence="4">The sequence shown here is derived from an EMBL/GenBank/DDBJ whole genome shotgun (WGS) entry which is preliminary data.</text>
</comment>
<dbReference type="Gene3D" id="3.30.930.10">
    <property type="entry name" value="Bira Bifunctional Protein, Domain 2"/>
    <property type="match status" value="1"/>
</dbReference>
<name>A0A4R6U957_9BACI</name>
<keyword evidence="2" id="KW-0804">Transcription</keyword>
<dbReference type="GO" id="GO:0006355">
    <property type="term" value="P:regulation of DNA-templated transcription"/>
    <property type="evidence" value="ECO:0007669"/>
    <property type="project" value="UniProtKB-UniRule"/>
</dbReference>
<evidence type="ECO:0000313" key="4">
    <source>
        <dbReference type="EMBL" id="TDQ41503.1"/>
    </source>
</evidence>
<dbReference type="InterPro" id="IPR004143">
    <property type="entry name" value="BPL_LPL_catalytic"/>
</dbReference>
<sequence length="320" mass="35041">MSTIKRRLFALFQAHPGVFLSGEEAAKELECSRAAIWKHVKELQSEGFAIEAVNRKGYRLVSVPEAMTENSLLAGMETTVFGQFVHLYEALPSTQTRLLELVQQGAPEGTIVLTNEQTSGRGRLQRAWHGGKNKNIAMSVLVKPNLPLHIAPQLTLLMAVAVADALEAVTDVSCQIKWPNDVHMSTKKVAGILTETISEPDRVIAAIIGIGINVNEPEDAFPEDIRNKATSLVSQTGKEFSRMAVVQHICSSFERLYSAYRVEGFDPIRLLWEARAETIGKRVSVQGVDGVVTGLSTNGSLKVKAENGIEHQVYTTDIGH</sequence>
<dbReference type="HAMAP" id="MF_00978">
    <property type="entry name" value="Bifunct_BirA"/>
    <property type="match status" value="1"/>
</dbReference>
<dbReference type="RefSeq" id="WP_133579376.1">
    <property type="nucleotide sequence ID" value="NZ_SNYJ01000003.1"/>
</dbReference>
<feature type="DNA-binding region" description="H-T-H motif" evidence="2">
    <location>
        <begin position="22"/>
        <end position="41"/>
    </location>
</feature>
<comment type="catalytic activity">
    <reaction evidence="2">
        <text>biotin + L-lysyl-[protein] + ATP = N(6)-biotinyl-L-lysyl-[protein] + AMP + diphosphate + H(+)</text>
        <dbReference type="Rhea" id="RHEA:11756"/>
        <dbReference type="Rhea" id="RHEA-COMP:9752"/>
        <dbReference type="Rhea" id="RHEA-COMP:10505"/>
        <dbReference type="ChEBI" id="CHEBI:15378"/>
        <dbReference type="ChEBI" id="CHEBI:29969"/>
        <dbReference type="ChEBI" id="CHEBI:30616"/>
        <dbReference type="ChEBI" id="CHEBI:33019"/>
        <dbReference type="ChEBI" id="CHEBI:57586"/>
        <dbReference type="ChEBI" id="CHEBI:83144"/>
        <dbReference type="ChEBI" id="CHEBI:456215"/>
        <dbReference type="EC" id="6.3.4.15"/>
    </reaction>
</comment>
<keyword evidence="1 2" id="KW-0436">Ligase</keyword>
<keyword evidence="2" id="KW-0805">Transcription regulation</keyword>
<comment type="similarity">
    <text evidence="2">Belongs to the biotin--protein ligase family.</text>
</comment>
<keyword evidence="2" id="KW-0547">Nucleotide-binding</keyword>
<keyword evidence="2" id="KW-0678">Repressor</keyword>